<evidence type="ECO:0000259" key="5">
    <source>
        <dbReference type="PROSITE" id="PS50111"/>
    </source>
</evidence>
<feature type="domain" description="Methyl-accepting transducer" evidence="5">
    <location>
        <begin position="282"/>
        <end position="525"/>
    </location>
</feature>
<dbReference type="PANTHER" id="PTHR32089">
    <property type="entry name" value="METHYL-ACCEPTING CHEMOTAXIS PROTEIN MCPB"/>
    <property type="match status" value="1"/>
</dbReference>
<keyword evidence="4" id="KW-0812">Transmembrane</keyword>
<dbReference type="KEGG" id="hprf:HLPR_05390"/>
<dbReference type="GO" id="GO:0016020">
    <property type="term" value="C:membrane"/>
    <property type="evidence" value="ECO:0007669"/>
    <property type="project" value="InterPro"/>
</dbReference>
<evidence type="ECO:0000256" key="3">
    <source>
        <dbReference type="PROSITE-ProRule" id="PRU00284"/>
    </source>
</evidence>
<sequence>MNLKSIKSKSIFITFVVILLILILVVTSINMLSIIENNYTKFSKYTLSDLEDINNLRKDVIQIQQWLSDISATRGKPGYDDGLDEAKNYYDDAKSLIKKLENNDNYKNKLSLIKDFNSKLDEFYTLGIQMANTYINKGTEEGNKYMGKFDPYVETLNDSLKVLEDDVNKEVSENSMYISEFIKGMKTKAIIFTLITIIFTILALFLVFKSILKSINNTSNLLNEINNGNGDLTMRINPLPKDEIGNLSNQINIFIENTQIIVKDIKNTSKSMVSKYDDLEDSSTKSSEINREITANVDQLNSVIGDQSKYIENTMYEMEEIGNISSKTTSLIDSIHLISKESKLLSEKGLIVVTELKEKNSESIENTNNIISTISKIDNYANSANEITSIISGISEQTNLLALNASIEAARAGDAGKGFAVVANEIKVLAEQTQDSTEKINNLINNIISVSNDAVEMTNSIKLTNEEQNNSVNSTENIFNNTSESLLKLNKHIDNVNNLSNSLNESISEIIKKIEFISSSIEELSATSTEVNSGSQDSLEITTHINSLIDETKLEIQNLVDDISKFTI</sequence>
<dbReference type="Proteomes" id="UP001321786">
    <property type="component" value="Chromosome"/>
</dbReference>
<evidence type="ECO:0000259" key="6">
    <source>
        <dbReference type="PROSITE" id="PS50885"/>
    </source>
</evidence>
<evidence type="ECO:0000256" key="4">
    <source>
        <dbReference type="SAM" id="Phobius"/>
    </source>
</evidence>
<keyword evidence="4" id="KW-0472">Membrane</keyword>
<protein>
    <recommendedName>
        <fullName evidence="9">Methyl-accepting chemotaxis protein</fullName>
    </recommendedName>
</protein>
<dbReference type="Pfam" id="PF00672">
    <property type="entry name" value="HAMP"/>
    <property type="match status" value="1"/>
</dbReference>
<keyword evidence="1 3" id="KW-0807">Transducer</keyword>
<comment type="similarity">
    <text evidence="2">Belongs to the methyl-accepting chemotaxis (MCP) protein family.</text>
</comment>
<proteinExistence type="inferred from homology"/>
<evidence type="ECO:0000256" key="1">
    <source>
        <dbReference type="ARBA" id="ARBA00023224"/>
    </source>
</evidence>
<dbReference type="SUPFAM" id="SSF58104">
    <property type="entry name" value="Methyl-accepting chemotaxis protein (MCP) signaling domain"/>
    <property type="match status" value="1"/>
</dbReference>
<dbReference type="PANTHER" id="PTHR32089:SF112">
    <property type="entry name" value="LYSOZYME-LIKE PROTEIN-RELATED"/>
    <property type="match status" value="1"/>
</dbReference>
<dbReference type="PROSITE" id="PS50885">
    <property type="entry name" value="HAMP"/>
    <property type="match status" value="1"/>
</dbReference>
<dbReference type="Pfam" id="PF00015">
    <property type="entry name" value="MCPsignal"/>
    <property type="match status" value="1"/>
</dbReference>
<feature type="transmembrane region" description="Helical" evidence="4">
    <location>
        <begin position="12"/>
        <end position="35"/>
    </location>
</feature>
<dbReference type="GO" id="GO:0004888">
    <property type="term" value="F:transmembrane signaling receptor activity"/>
    <property type="evidence" value="ECO:0007669"/>
    <property type="project" value="InterPro"/>
</dbReference>
<name>A0AAU9E1N2_9FIRM</name>
<evidence type="ECO:0008006" key="9">
    <source>
        <dbReference type="Google" id="ProtNLM"/>
    </source>
</evidence>
<feature type="domain" description="HAMP" evidence="6">
    <location>
        <begin position="209"/>
        <end position="263"/>
    </location>
</feature>
<feature type="transmembrane region" description="Helical" evidence="4">
    <location>
        <begin position="189"/>
        <end position="208"/>
    </location>
</feature>
<evidence type="ECO:0000313" key="8">
    <source>
        <dbReference type="Proteomes" id="UP001321786"/>
    </source>
</evidence>
<dbReference type="SMART" id="SM00283">
    <property type="entry name" value="MA"/>
    <property type="match status" value="1"/>
</dbReference>
<keyword evidence="8" id="KW-1185">Reference proteome</keyword>
<evidence type="ECO:0000256" key="2">
    <source>
        <dbReference type="ARBA" id="ARBA00029447"/>
    </source>
</evidence>
<evidence type="ECO:0000313" key="7">
    <source>
        <dbReference type="EMBL" id="BEP28208.1"/>
    </source>
</evidence>
<dbReference type="InterPro" id="IPR003660">
    <property type="entry name" value="HAMP_dom"/>
</dbReference>
<dbReference type="Gene3D" id="1.10.287.950">
    <property type="entry name" value="Methyl-accepting chemotaxis protein"/>
    <property type="match status" value="1"/>
</dbReference>
<accession>A0AAU9E1N2</accession>
<dbReference type="PRINTS" id="PR00260">
    <property type="entry name" value="CHEMTRNSDUCR"/>
</dbReference>
<dbReference type="InterPro" id="IPR004089">
    <property type="entry name" value="MCPsignal_dom"/>
</dbReference>
<gene>
    <name evidence="7" type="ORF">HLPR_05390</name>
</gene>
<dbReference type="GO" id="GO:0007165">
    <property type="term" value="P:signal transduction"/>
    <property type="evidence" value="ECO:0007669"/>
    <property type="project" value="UniProtKB-KW"/>
</dbReference>
<reference evidence="7 8" key="1">
    <citation type="submission" date="2023-08" db="EMBL/GenBank/DDBJ databases">
        <title>Helicovermis profunda gen. nov., sp. nov., a novel mesophilic, fermentative bacterium within the Bacillota from a deep-sea hydrothermal vent chimney.</title>
        <authorList>
            <person name="Miyazaki U."/>
            <person name="Mizutani D."/>
            <person name="Hashimoto Y."/>
            <person name="Tame A."/>
            <person name="Sawayama S."/>
            <person name="Miyazaki J."/>
            <person name="Takai K."/>
            <person name="Nakagawa S."/>
        </authorList>
    </citation>
    <scope>NUCLEOTIDE SEQUENCE [LARGE SCALE GENOMIC DNA]</scope>
    <source>
        <strain evidence="7 8">S502</strain>
    </source>
</reference>
<organism evidence="7 8">
    <name type="scientific">Helicovermis profundi</name>
    <dbReference type="NCBI Taxonomy" id="3065157"/>
    <lineage>
        <taxon>Bacteria</taxon>
        <taxon>Bacillati</taxon>
        <taxon>Bacillota</taxon>
        <taxon>Clostridia</taxon>
        <taxon>Helicovermis</taxon>
    </lineage>
</organism>
<dbReference type="AlphaFoldDB" id="A0AAU9E1N2"/>
<keyword evidence="4" id="KW-1133">Transmembrane helix</keyword>
<dbReference type="RefSeq" id="WP_338536539.1">
    <property type="nucleotide sequence ID" value="NZ_AP028654.1"/>
</dbReference>
<dbReference type="EMBL" id="AP028654">
    <property type="protein sequence ID" value="BEP28208.1"/>
    <property type="molecule type" value="Genomic_DNA"/>
</dbReference>
<dbReference type="PROSITE" id="PS50111">
    <property type="entry name" value="CHEMOTAXIS_TRANSDUC_2"/>
    <property type="match status" value="1"/>
</dbReference>
<dbReference type="InterPro" id="IPR004090">
    <property type="entry name" value="Chemotax_Me-accpt_rcpt"/>
</dbReference>
<dbReference type="GO" id="GO:0006935">
    <property type="term" value="P:chemotaxis"/>
    <property type="evidence" value="ECO:0007669"/>
    <property type="project" value="InterPro"/>
</dbReference>
<dbReference type="Gene3D" id="6.10.340.10">
    <property type="match status" value="1"/>
</dbReference>